<sequence length="89" mass="10019">MTGSTFATDGYRSRFIRKPFRAHTAMTHDLRKSAIRTSPTIGDRTLRRGRGHWSDRHANGGRGLVTSRRALPATAAIDAETSRERRRQA</sequence>
<gene>
    <name evidence="2" type="ORF">ACFSC3_00890</name>
</gene>
<evidence type="ECO:0000313" key="3">
    <source>
        <dbReference type="Proteomes" id="UP001597283"/>
    </source>
</evidence>
<feature type="region of interest" description="Disordered" evidence="1">
    <location>
        <begin position="34"/>
        <end position="89"/>
    </location>
</feature>
<reference evidence="3" key="1">
    <citation type="journal article" date="2019" name="Int. J. Syst. Evol. Microbiol.">
        <title>The Global Catalogue of Microorganisms (GCM) 10K type strain sequencing project: providing services to taxonomists for standard genome sequencing and annotation.</title>
        <authorList>
            <consortium name="The Broad Institute Genomics Platform"/>
            <consortium name="The Broad Institute Genome Sequencing Center for Infectious Disease"/>
            <person name="Wu L."/>
            <person name="Ma J."/>
        </authorList>
    </citation>
    <scope>NUCLEOTIDE SEQUENCE [LARGE SCALE GENOMIC DNA]</scope>
    <source>
        <strain evidence="3">Q85</strain>
    </source>
</reference>
<protein>
    <submittedName>
        <fullName evidence="2">Uncharacterized protein</fullName>
    </submittedName>
</protein>
<dbReference type="EMBL" id="JBHUFC010000001">
    <property type="protein sequence ID" value="MFD1786117.1"/>
    <property type="molecule type" value="Genomic_DNA"/>
</dbReference>
<name>A0ABW4N7J9_9SPHN</name>
<evidence type="ECO:0000256" key="1">
    <source>
        <dbReference type="SAM" id="MobiDB-lite"/>
    </source>
</evidence>
<accession>A0ABW4N7J9</accession>
<keyword evidence="3" id="KW-1185">Reference proteome</keyword>
<dbReference type="Proteomes" id="UP001597283">
    <property type="component" value="Unassembled WGS sequence"/>
</dbReference>
<evidence type="ECO:0000313" key="2">
    <source>
        <dbReference type="EMBL" id="MFD1786117.1"/>
    </source>
</evidence>
<proteinExistence type="predicted"/>
<organism evidence="2 3">
    <name type="scientific">Sphingomonas floccifaciens</name>
    <dbReference type="NCBI Taxonomy" id="1844115"/>
    <lineage>
        <taxon>Bacteria</taxon>
        <taxon>Pseudomonadati</taxon>
        <taxon>Pseudomonadota</taxon>
        <taxon>Alphaproteobacteria</taxon>
        <taxon>Sphingomonadales</taxon>
        <taxon>Sphingomonadaceae</taxon>
        <taxon>Sphingomonas</taxon>
    </lineage>
</organism>
<comment type="caution">
    <text evidence="2">The sequence shown here is derived from an EMBL/GenBank/DDBJ whole genome shotgun (WGS) entry which is preliminary data.</text>
</comment>
<dbReference type="RefSeq" id="WP_380937791.1">
    <property type="nucleotide sequence ID" value="NZ_JBHUFC010000001.1"/>
</dbReference>